<protein>
    <recommendedName>
        <fullName evidence="4">Transmembrane protein</fullName>
    </recommendedName>
</protein>
<evidence type="ECO:0008006" key="4">
    <source>
        <dbReference type="Google" id="ProtNLM"/>
    </source>
</evidence>
<dbReference type="Gene3D" id="1.20.120.1220">
    <property type="match status" value="1"/>
</dbReference>
<gene>
    <name evidence="2" type="ORF">HB770_04505</name>
</gene>
<keyword evidence="1" id="KW-1133">Transmembrane helix</keyword>
<accession>A0A7G6RI06</accession>
<proteinExistence type="predicted"/>
<evidence type="ECO:0000313" key="2">
    <source>
        <dbReference type="EMBL" id="QND41888.1"/>
    </source>
</evidence>
<evidence type="ECO:0000256" key="1">
    <source>
        <dbReference type="SAM" id="Phobius"/>
    </source>
</evidence>
<keyword evidence="1" id="KW-0472">Membrane</keyword>
<dbReference type="EMBL" id="CP050549">
    <property type="protein sequence ID" value="QND41888.1"/>
    <property type="molecule type" value="Genomic_DNA"/>
</dbReference>
<feature type="transmembrane region" description="Helical" evidence="1">
    <location>
        <begin position="45"/>
        <end position="66"/>
    </location>
</feature>
<reference evidence="3" key="1">
    <citation type="journal article" date="2020" name="Mol. Plant Microbe">
        <title>Rhizobial microsymbionts of the narrowly endemic Oxytropis species growing in Kamchatka are characterized by significant genetic diversity and possess a set of genes that are associated with T3SS and T6SS secretion systems and can affect the development of symbiosis.</title>
        <authorList>
            <person name="Safronova V."/>
            <person name="Guro P."/>
            <person name="Sazanova A."/>
            <person name="Kuznetsova I."/>
            <person name="Belimov A."/>
            <person name="Yakubov V."/>
            <person name="Chirak E."/>
            <person name="Afonin A."/>
            <person name="Gogolev Y."/>
            <person name="Andronov E."/>
            <person name="Tikhonovich I."/>
        </authorList>
    </citation>
    <scope>NUCLEOTIDE SEQUENCE [LARGE SCALE GENOMIC DNA]</scope>
    <source>
        <strain evidence="3">RCAM0610</strain>
    </source>
</reference>
<dbReference type="AlphaFoldDB" id="A0A7G6RI06"/>
<feature type="transmembrane region" description="Helical" evidence="1">
    <location>
        <begin position="21"/>
        <end position="39"/>
    </location>
</feature>
<name>A0A7G6RI06_RHILV</name>
<sequence length="83" mass="8767">MLTIFETGRRSFCSTGIRGDVGGLLLALGIGLWNFGLFGAGDAKLFLSIGLFSGCNGMLPFAICSVGRTLFETQTLGPHEHSN</sequence>
<evidence type="ECO:0000313" key="3">
    <source>
        <dbReference type="Proteomes" id="UP000515518"/>
    </source>
</evidence>
<dbReference type="Proteomes" id="UP000515518">
    <property type="component" value="Chromosome"/>
</dbReference>
<keyword evidence="1" id="KW-0812">Transmembrane</keyword>
<organism evidence="2 3">
    <name type="scientific">Rhizobium leguminosarum bv. viciae</name>
    <dbReference type="NCBI Taxonomy" id="387"/>
    <lineage>
        <taxon>Bacteria</taxon>
        <taxon>Pseudomonadati</taxon>
        <taxon>Pseudomonadota</taxon>
        <taxon>Alphaproteobacteria</taxon>
        <taxon>Hyphomicrobiales</taxon>
        <taxon>Rhizobiaceae</taxon>
        <taxon>Rhizobium/Agrobacterium group</taxon>
        <taxon>Rhizobium</taxon>
    </lineage>
</organism>